<name>A0A3N0GR03_9ACTN</name>
<dbReference type="CDD" id="cd12952">
    <property type="entry name" value="MMP_ACEL2062"/>
    <property type="match status" value="1"/>
</dbReference>
<reference evidence="1 2" key="1">
    <citation type="submission" date="2018-11" db="EMBL/GenBank/DDBJ databases">
        <authorList>
            <person name="Li F."/>
        </authorList>
    </citation>
    <scope>NUCLEOTIDE SEQUENCE [LARGE SCALE GENOMIC DNA]</scope>
    <source>
        <strain evidence="1 2">Gsoil 818</strain>
    </source>
</reference>
<protein>
    <submittedName>
        <fullName evidence="1">Metallopeptidase family protein</fullName>
    </submittedName>
</protein>
<organism evidence="1 2">
    <name type="scientific">Nocardioides pocheonensis</name>
    <dbReference type="NCBI Taxonomy" id="661485"/>
    <lineage>
        <taxon>Bacteria</taxon>
        <taxon>Bacillati</taxon>
        <taxon>Actinomycetota</taxon>
        <taxon>Actinomycetes</taxon>
        <taxon>Propionibacteriales</taxon>
        <taxon>Nocardioidaceae</taxon>
        <taxon>Nocardioides</taxon>
    </lineage>
</organism>
<dbReference type="InterPro" id="IPR010428">
    <property type="entry name" value="Zincin_1"/>
</dbReference>
<dbReference type="SUPFAM" id="SSF55486">
    <property type="entry name" value="Metalloproteases ('zincins'), catalytic domain"/>
    <property type="match status" value="1"/>
</dbReference>
<dbReference type="Gene3D" id="3.30.2010.20">
    <property type="match status" value="1"/>
</dbReference>
<evidence type="ECO:0000313" key="2">
    <source>
        <dbReference type="Proteomes" id="UP000279994"/>
    </source>
</evidence>
<accession>A0A3N0GR03</accession>
<dbReference type="OrthoDB" id="9806895at2"/>
<dbReference type="EMBL" id="RJSF01000037">
    <property type="protein sequence ID" value="RNM14829.1"/>
    <property type="molecule type" value="Genomic_DNA"/>
</dbReference>
<sequence>MDNVVVLVEDEPPPEESGVLGLYVGTPLTDRDSGYTFRPPDQVFVYRGPLLRMCRDAAQLAHEIRVTVVHEIAHHFGIDDEHLHEWGWG</sequence>
<dbReference type="Pfam" id="PF06262">
    <property type="entry name" value="Zincin_1"/>
    <property type="match status" value="1"/>
</dbReference>
<comment type="caution">
    <text evidence="1">The sequence shown here is derived from an EMBL/GenBank/DDBJ whole genome shotgun (WGS) entry which is preliminary data.</text>
</comment>
<proteinExistence type="predicted"/>
<evidence type="ECO:0000313" key="1">
    <source>
        <dbReference type="EMBL" id="RNM14829.1"/>
    </source>
</evidence>
<dbReference type="InterPro" id="IPR038555">
    <property type="entry name" value="Zincin_1_sf"/>
</dbReference>
<dbReference type="AlphaFoldDB" id="A0A3N0GR03"/>
<gene>
    <name evidence="1" type="ORF">EFL26_09865</name>
</gene>
<keyword evidence="2" id="KW-1185">Reference proteome</keyword>
<dbReference type="Proteomes" id="UP000279994">
    <property type="component" value="Unassembled WGS sequence"/>
</dbReference>